<reference evidence="1" key="1">
    <citation type="submission" date="2022-11" db="EMBL/GenBank/DDBJ databases">
        <authorList>
            <person name="Hyden B.L."/>
            <person name="Feng K."/>
            <person name="Yates T."/>
            <person name="Jawdy S."/>
            <person name="Smart L.B."/>
            <person name="Muchero W."/>
        </authorList>
    </citation>
    <scope>NUCLEOTIDE SEQUENCE</scope>
    <source>
        <tissue evidence="1">Shoot tip</tissue>
    </source>
</reference>
<keyword evidence="2" id="KW-1185">Reference proteome</keyword>
<dbReference type="AlphaFoldDB" id="A0A9Q0W296"/>
<dbReference type="Proteomes" id="UP001151752">
    <property type="component" value="Chromosome 18"/>
</dbReference>
<name>A0A9Q0W296_9ROSI</name>
<gene>
    <name evidence="1" type="ORF">OIU74_025875</name>
</gene>
<organism evidence="1 2">
    <name type="scientific">Salix koriyanagi</name>
    <dbReference type="NCBI Taxonomy" id="2511006"/>
    <lineage>
        <taxon>Eukaryota</taxon>
        <taxon>Viridiplantae</taxon>
        <taxon>Streptophyta</taxon>
        <taxon>Embryophyta</taxon>
        <taxon>Tracheophyta</taxon>
        <taxon>Spermatophyta</taxon>
        <taxon>Magnoliopsida</taxon>
        <taxon>eudicotyledons</taxon>
        <taxon>Gunneridae</taxon>
        <taxon>Pentapetalae</taxon>
        <taxon>rosids</taxon>
        <taxon>fabids</taxon>
        <taxon>Malpighiales</taxon>
        <taxon>Salicaceae</taxon>
        <taxon>Saliceae</taxon>
        <taxon>Salix</taxon>
    </lineage>
</organism>
<comment type="caution">
    <text evidence="1">The sequence shown here is derived from an EMBL/GenBank/DDBJ whole genome shotgun (WGS) entry which is preliminary data.</text>
</comment>
<accession>A0A9Q0W296</accession>
<proteinExistence type="predicted"/>
<evidence type="ECO:0000313" key="2">
    <source>
        <dbReference type="Proteomes" id="UP001151752"/>
    </source>
</evidence>
<dbReference type="EMBL" id="JAPFFM010000006">
    <property type="protein sequence ID" value="KAJ6759289.1"/>
    <property type="molecule type" value="Genomic_DNA"/>
</dbReference>
<protein>
    <submittedName>
        <fullName evidence="1">Uncharacterized protein</fullName>
    </submittedName>
</protein>
<sequence length="118" mass="13168">MDLSYKAEERDRKTHGRTGDRKFSIKFSYNLLEGDSWSNSGGIILGMFPALVVFKHHLAILGVARNADLYPRFDSDDFFNLSPVLLQGRYCCVIGVGSAPLASLASFGYSYEFAGFWV</sequence>
<evidence type="ECO:0000313" key="1">
    <source>
        <dbReference type="EMBL" id="KAJ6759289.1"/>
    </source>
</evidence>
<reference evidence="1" key="2">
    <citation type="journal article" date="2023" name="Int. J. Mol. Sci.">
        <title>De Novo Assembly and Annotation of 11 Diverse Shrub Willow (Salix) Genomes Reveals Novel Gene Organization in Sex-Linked Regions.</title>
        <authorList>
            <person name="Hyden B."/>
            <person name="Feng K."/>
            <person name="Yates T.B."/>
            <person name="Jawdy S."/>
            <person name="Cereghino C."/>
            <person name="Smart L.B."/>
            <person name="Muchero W."/>
        </authorList>
    </citation>
    <scope>NUCLEOTIDE SEQUENCE</scope>
    <source>
        <tissue evidence="1">Shoot tip</tissue>
    </source>
</reference>